<evidence type="ECO:0000256" key="1">
    <source>
        <dbReference type="SAM" id="MobiDB-lite"/>
    </source>
</evidence>
<dbReference type="EMBL" id="KZ857385">
    <property type="protein sequence ID" value="RDX54147.1"/>
    <property type="molecule type" value="Genomic_DNA"/>
</dbReference>
<evidence type="ECO:0000313" key="3">
    <source>
        <dbReference type="Proteomes" id="UP000256964"/>
    </source>
</evidence>
<feature type="compositionally biased region" description="Polar residues" evidence="1">
    <location>
        <begin position="209"/>
        <end position="219"/>
    </location>
</feature>
<proteinExistence type="predicted"/>
<feature type="compositionally biased region" description="Pro residues" evidence="1">
    <location>
        <begin position="84"/>
        <end position="99"/>
    </location>
</feature>
<accession>A0A371DNL8</accession>
<feature type="region of interest" description="Disordered" evidence="1">
    <location>
        <begin position="29"/>
        <end position="303"/>
    </location>
</feature>
<dbReference type="OrthoDB" id="2754954at2759"/>
<keyword evidence="3" id="KW-1185">Reference proteome</keyword>
<dbReference type="Proteomes" id="UP000256964">
    <property type="component" value="Unassembled WGS sequence"/>
</dbReference>
<evidence type="ECO:0000313" key="2">
    <source>
        <dbReference type="EMBL" id="RDX54147.1"/>
    </source>
</evidence>
<feature type="compositionally biased region" description="Basic and acidic residues" evidence="1">
    <location>
        <begin position="147"/>
        <end position="157"/>
    </location>
</feature>
<dbReference type="AlphaFoldDB" id="A0A371DNL8"/>
<organism evidence="2 3">
    <name type="scientific">Lentinus brumalis</name>
    <dbReference type="NCBI Taxonomy" id="2498619"/>
    <lineage>
        <taxon>Eukaryota</taxon>
        <taxon>Fungi</taxon>
        <taxon>Dikarya</taxon>
        <taxon>Basidiomycota</taxon>
        <taxon>Agaricomycotina</taxon>
        <taxon>Agaricomycetes</taxon>
        <taxon>Polyporales</taxon>
        <taxon>Polyporaceae</taxon>
        <taxon>Lentinus</taxon>
    </lineage>
</organism>
<dbReference type="STRING" id="139420.A0A371DNL8"/>
<feature type="compositionally biased region" description="Low complexity" evidence="1">
    <location>
        <begin position="100"/>
        <end position="113"/>
    </location>
</feature>
<feature type="compositionally biased region" description="Polar residues" evidence="1">
    <location>
        <begin position="64"/>
        <end position="80"/>
    </location>
</feature>
<sequence length="327" mass="35005">MSSVAAMHRISSGDEDLAQLYHQVLAGFAEESPTSEQPVHVASPPADRELESIYGQYQDGEGTPTANRQPSARSATTSSRYGLPPSPRPPPPPPPPAPQSSPSNPQSPSQRAPRPLPRIPGSSSASLVPPPPPPPMMYGMPEARPYPQEDLRQRHTSIESGRQLPRTPNGYNGVVNPPANSAMLGRLPSLNGGYHPEPRPSSAGARPGSSDSLSRSQYTMPVPDTSDSYGWRPSTGSSETRRPPPGAQPSKIPGYNGLNEEERPPSSPSTLDMPDAYNPRGEYSEYRPYSQQSSSSFSAAPQLPHSHSCRYSCFLPALASQNISAIV</sequence>
<gene>
    <name evidence="2" type="ORF">OH76DRAFT_1066695</name>
</gene>
<reference evidence="2 3" key="1">
    <citation type="journal article" date="2018" name="Biotechnol. Biofuels">
        <title>Integrative visual omics of the white-rot fungus Polyporus brumalis exposes the biotechnological potential of its oxidative enzymes for delignifying raw plant biomass.</title>
        <authorList>
            <person name="Miyauchi S."/>
            <person name="Rancon A."/>
            <person name="Drula E."/>
            <person name="Hage H."/>
            <person name="Chaduli D."/>
            <person name="Favel A."/>
            <person name="Grisel S."/>
            <person name="Henrissat B."/>
            <person name="Herpoel-Gimbert I."/>
            <person name="Ruiz-Duenas F.J."/>
            <person name="Chevret D."/>
            <person name="Hainaut M."/>
            <person name="Lin J."/>
            <person name="Wang M."/>
            <person name="Pangilinan J."/>
            <person name="Lipzen A."/>
            <person name="Lesage-Meessen L."/>
            <person name="Navarro D."/>
            <person name="Riley R."/>
            <person name="Grigoriev I.V."/>
            <person name="Zhou S."/>
            <person name="Raouche S."/>
            <person name="Rosso M.N."/>
        </authorList>
    </citation>
    <scope>NUCLEOTIDE SEQUENCE [LARGE SCALE GENOMIC DNA]</scope>
    <source>
        <strain evidence="2 3">BRFM 1820</strain>
    </source>
</reference>
<name>A0A371DNL8_9APHY</name>
<protein>
    <submittedName>
        <fullName evidence="2">Uncharacterized protein</fullName>
    </submittedName>
</protein>